<dbReference type="GO" id="GO:0016020">
    <property type="term" value="C:membrane"/>
    <property type="evidence" value="ECO:0007669"/>
    <property type="project" value="TreeGrafter"/>
</dbReference>
<feature type="signal peptide" evidence="1">
    <location>
        <begin position="1"/>
        <end position="23"/>
    </location>
</feature>
<feature type="non-terminal residue" evidence="2">
    <location>
        <position position="1"/>
    </location>
</feature>
<dbReference type="PANTHER" id="PTHR23028:SF53">
    <property type="entry name" value="ACYL_TRANSF_3 DOMAIN-CONTAINING PROTEIN"/>
    <property type="match status" value="1"/>
</dbReference>
<keyword evidence="1" id="KW-0732">Signal</keyword>
<dbReference type="PANTHER" id="PTHR23028">
    <property type="entry name" value="ACETYLTRANSFERASE"/>
    <property type="match status" value="1"/>
</dbReference>
<dbReference type="EMBL" id="BTRK01000003">
    <property type="protein sequence ID" value="GMR43302.1"/>
    <property type="molecule type" value="Genomic_DNA"/>
</dbReference>
<organism evidence="2 3">
    <name type="scientific">Pristionchus mayeri</name>
    <dbReference type="NCBI Taxonomy" id="1317129"/>
    <lineage>
        <taxon>Eukaryota</taxon>
        <taxon>Metazoa</taxon>
        <taxon>Ecdysozoa</taxon>
        <taxon>Nematoda</taxon>
        <taxon>Chromadorea</taxon>
        <taxon>Rhabditida</taxon>
        <taxon>Rhabditina</taxon>
        <taxon>Diplogasteromorpha</taxon>
        <taxon>Diplogasteroidea</taxon>
        <taxon>Neodiplogasteridae</taxon>
        <taxon>Pristionchus</taxon>
    </lineage>
</organism>
<proteinExistence type="predicted"/>
<comment type="caution">
    <text evidence="2">The sequence shown here is derived from an EMBL/GenBank/DDBJ whole genome shotgun (WGS) entry which is preliminary data.</text>
</comment>
<evidence type="ECO:0000313" key="3">
    <source>
        <dbReference type="Proteomes" id="UP001328107"/>
    </source>
</evidence>
<dbReference type="GO" id="GO:0000271">
    <property type="term" value="P:polysaccharide biosynthetic process"/>
    <property type="evidence" value="ECO:0007669"/>
    <property type="project" value="TreeGrafter"/>
</dbReference>
<accession>A0AAN4ZRX1</accession>
<dbReference type="Proteomes" id="UP001328107">
    <property type="component" value="Unassembled WGS sequence"/>
</dbReference>
<feature type="non-terminal residue" evidence="2">
    <location>
        <position position="177"/>
    </location>
</feature>
<reference evidence="3" key="1">
    <citation type="submission" date="2022-10" db="EMBL/GenBank/DDBJ databases">
        <title>Genome assembly of Pristionchus species.</title>
        <authorList>
            <person name="Yoshida K."/>
            <person name="Sommer R.J."/>
        </authorList>
    </citation>
    <scope>NUCLEOTIDE SEQUENCE [LARGE SCALE GENOMIC DNA]</scope>
    <source>
        <strain evidence="3">RS5460</strain>
    </source>
</reference>
<keyword evidence="3" id="KW-1185">Reference proteome</keyword>
<protein>
    <submittedName>
        <fullName evidence="2">Uncharacterized protein</fullName>
    </submittedName>
</protein>
<gene>
    <name evidence="2" type="ORF">PMAYCL1PPCAC_13497</name>
</gene>
<sequence>RANGNTVAVFVGLLYACLSIGLAFNVPLEINRRLESTGNSAPSVDIAEAIAFNERASKNEYTQHMPFKECVDDPESRRMRGGFKNSRKHFECVWRRKNVTGSVEILVLGNSIAQIATTLLKSIIDQNFPQVSLMRLVSMPACHPLEYVYHTCPSFHNAIPKLMQAMKPEITFVIYDK</sequence>
<feature type="chain" id="PRO_5042879112" evidence="1">
    <location>
        <begin position="24"/>
        <end position="177"/>
    </location>
</feature>
<name>A0AAN4ZRX1_9BILA</name>
<evidence type="ECO:0000313" key="2">
    <source>
        <dbReference type="EMBL" id="GMR43302.1"/>
    </source>
</evidence>
<dbReference type="AlphaFoldDB" id="A0AAN4ZRX1"/>
<evidence type="ECO:0000256" key="1">
    <source>
        <dbReference type="SAM" id="SignalP"/>
    </source>
</evidence>
<dbReference type="InterPro" id="IPR050879">
    <property type="entry name" value="Acyltransferase_3"/>
</dbReference>